<dbReference type="OMA" id="EWMLLAI"/>
<evidence type="ECO:0000256" key="7">
    <source>
        <dbReference type="ARBA" id="ARBA00022889"/>
    </source>
</evidence>
<evidence type="ECO:0000256" key="8">
    <source>
        <dbReference type="ARBA" id="ARBA00022989"/>
    </source>
</evidence>
<dbReference type="PANTHER" id="PTHR24028">
    <property type="entry name" value="CADHERIN-87A"/>
    <property type="match status" value="1"/>
</dbReference>
<dbReference type="GO" id="GO:0009653">
    <property type="term" value="P:anatomical structure morphogenesis"/>
    <property type="evidence" value="ECO:0007669"/>
    <property type="project" value="UniProtKB-ARBA"/>
</dbReference>
<dbReference type="Gene3D" id="2.60.40.60">
    <property type="entry name" value="Cadherins"/>
    <property type="match status" value="2"/>
</dbReference>
<evidence type="ECO:0000256" key="9">
    <source>
        <dbReference type="ARBA" id="ARBA00023136"/>
    </source>
</evidence>
<evidence type="ECO:0000256" key="4">
    <source>
        <dbReference type="ARBA" id="ARBA00022729"/>
    </source>
</evidence>
<feature type="domain" description="Cadherin" evidence="13">
    <location>
        <begin position="129"/>
        <end position="211"/>
    </location>
</feature>
<dbReference type="InterPro" id="IPR050174">
    <property type="entry name" value="Protocadherin/Cadherin-CA"/>
</dbReference>
<evidence type="ECO:0000259" key="13">
    <source>
        <dbReference type="PROSITE" id="PS50268"/>
    </source>
</evidence>
<reference evidence="14" key="4">
    <citation type="submission" date="2025-09" db="UniProtKB">
        <authorList>
            <consortium name="Ensembl"/>
        </authorList>
    </citation>
    <scope>IDENTIFICATION</scope>
</reference>
<protein>
    <recommendedName>
        <fullName evidence="13">Cadherin domain-containing protein</fullName>
    </recommendedName>
</protein>
<dbReference type="FunFam" id="2.60.40.60:FF:000007">
    <property type="entry name" value="Protocadherin alpha 2"/>
    <property type="match status" value="1"/>
</dbReference>
<name>A0A3P8PI75_ASTCA</name>
<dbReference type="GO" id="GO:0005509">
    <property type="term" value="F:calcium ion binding"/>
    <property type="evidence" value="ECO:0007669"/>
    <property type="project" value="UniProtKB-UniRule"/>
</dbReference>
<dbReference type="Bgee" id="ENSACLG00000011363">
    <property type="expression patterns" value="Expressed in brain and 1 other cell type or tissue"/>
</dbReference>
<feature type="chain" id="PRO_5044200746" description="Cadherin domain-containing protein" evidence="12">
    <location>
        <begin position="25"/>
        <end position="238"/>
    </location>
</feature>
<evidence type="ECO:0000256" key="6">
    <source>
        <dbReference type="ARBA" id="ARBA00022837"/>
    </source>
</evidence>
<dbReference type="Ensembl" id="ENSACLT00000017073.2">
    <property type="protein sequence ID" value="ENSACLP00000016669.2"/>
    <property type="gene ID" value="ENSACLG00000011363.2"/>
</dbReference>
<keyword evidence="8" id="KW-1133">Transmembrane helix</keyword>
<dbReference type="STRING" id="8154.ENSACLP00000016669"/>
<proteinExistence type="predicted"/>
<dbReference type="Pfam" id="PF08266">
    <property type="entry name" value="Cadherin_2"/>
    <property type="match status" value="1"/>
</dbReference>
<keyword evidence="15" id="KW-1185">Reference proteome</keyword>
<dbReference type="PROSITE" id="PS50268">
    <property type="entry name" value="CADHERIN_2"/>
    <property type="match status" value="2"/>
</dbReference>
<keyword evidence="2" id="KW-1003">Cell membrane</keyword>
<sequence length="238" mass="26298">MGSIRNNEILCLPIVLLLSGWSVAQISYSVSEEVDKGTVTGNLAKDLNVNVRDLQTRNLNVVSGYSKRYFEANFKTGDLYVNERIDREELCPNVIKCTLNLEVILSNPMVLRRIEVTIADLNDNAPAFVEKSFSLNISESSPAGEHFLLPLALDADTGSNSVKTYRLSANEYFSLDIQGGGEHTASAELVQQKALDREKQAVVKLTLTAVDGVEQYVVNFTFIFSTALSTFTKYTVSK</sequence>
<feature type="signal peptide" evidence="12">
    <location>
        <begin position="1"/>
        <end position="24"/>
    </location>
</feature>
<evidence type="ECO:0000256" key="5">
    <source>
        <dbReference type="ARBA" id="ARBA00022737"/>
    </source>
</evidence>
<organism evidence="14 15">
    <name type="scientific">Astatotilapia calliptera</name>
    <name type="common">Eastern happy</name>
    <name type="synonym">Chromis callipterus</name>
    <dbReference type="NCBI Taxonomy" id="8154"/>
    <lineage>
        <taxon>Eukaryota</taxon>
        <taxon>Metazoa</taxon>
        <taxon>Chordata</taxon>
        <taxon>Craniata</taxon>
        <taxon>Vertebrata</taxon>
        <taxon>Euteleostomi</taxon>
        <taxon>Actinopterygii</taxon>
        <taxon>Neopterygii</taxon>
        <taxon>Teleostei</taxon>
        <taxon>Neoteleostei</taxon>
        <taxon>Acanthomorphata</taxon>
        <taxon>Ovalentaria</taxon>
        <taxon>Cichlomorphae</taxon>
        <taxon>Cichliformes</taxon>
        <taxon>Cichlidae</taxon>
        <taxon>African cichlids</taxon>
        <taxon>Pseudocrenilabrinae</taxon>
        <taxon>Haplochromini</taxon>
        <taxon>Astatotilapia</taxon>
    </lineage>
</organism>
<keyword evidence="6 11" id="KW-0106">Calcium</keyword>
<feature type="domain" description="Cadherin" evidence="13">
    <location>
        <begin position="22"/>
        <end position="128"/>
    </location>
</feature>
<dbReference type="InterPro" id="IPR002126">
    <property type="entry name" value="Cadherin-like_dom"/>
</dbReference>
<reference evidence="15" key="2">
    <citation type="submission" date="2023-03" db="EMBL/GenBank/DDBJ databases">
        <authorList>
            <consortium name="Wellcome Sanger Institute Data Sharing"/>
        </authorList>
    </citation>
    <scope>NUCLEOTIDE SEQUENCE [LARGE SCALE GENOMIC DNA]</scope>
</reference>
<evidence type="ECO:0000313" key="15">
    <source>
        <dbReference type="Proteomes" id="UP000265100"/>
    </source>
</evidence>
<keyword evidence="9" id="KW-0472">Membrane</keyword>
<keyword evidence="7" id="KW-0130">Cell adhesion</keyword>
<dbReference type="InterPro" id="IPR013164">
    <property type="entry name" value="Cadherin_N"/>
</dbReference>
<keyword evidence="10" id="KW-0325">Glycoprotein</keyword>
<dbReference type="FunFam" id="2.60.40.60:FF:000006">
    <property type="entry name" value="Protocadherin alpha 2"/>
    <property type="match status" value="1"/>
</dbReference>
<dbReference type="PROSITE" id="PS00232">
    <property type="entry name" value="CADHERIN_1"/>
    <property type="match status" value="1"/>
</dbReference>
<accession>A0A3P8PI75</accession>
<reference evidence="14" key="3">
    <citation type="submission" date="2025-08" db="UniProtKB">
        <authorList>
            <consortium name="Ensembl"/>
        </authorList>
    </citation>
    <scope>IDENTIFICATION</scope>
</reference>
<dbReference type="AlphaFoldDB" id="A0A3P8PI75"/>
<keyword evidence="3" id="KW-0812">Transmembrane</keyword>
<dbReference type="Pfam" id="PF00028">
    <property type="entry name" value="Cadherin"/>
    <property type="match status" value="1"/>
</dbReference>
<keyword evidence="5" id="KW-0677">Repeat</keyword>
<dbReference type="InterPro" id="IPR020894">
    <property type="entry name" value="Cadherin_CS"/>
</dbReference>
<dbReference type="InterPro" id="IPR015919">
    <property type="entry name" value="Cadherin-like_sf"/>
</dbReference>
<evidence type="ECO:0000256" key="11">
    <source>
        <dbReference type="PROSITE-ProRule" id="PRU00043"/>
    </source>
</evidence>
<comment type="subcellular location">
    <subcellularLocation>
        <location evidence="1">Cell membrane</location>
        <topology evidence="1">Single-pass type I membrane protein</topology>
    </subcellularLocation>
</comment>
<dbReference type="GO" id="GO:0007156">
    <property type="term" value="P:homophilic cell adhesion via plasma membrane adhesion molecules"/>
    <property type="evidence" value="ECO:0007669"/>
    <property type="project" value="InterPro"/>
</dbReference>
<evidence type="ECO:0000256" key="12">
    <source>
        <dbReference type="SAM" id="SignalP"/>
    </source>
</evidence>
<dbReference type="SUPFAM" id="SSF49313">
    <property type="entry name" value="Cadherin-like"/>
    <property type="match status" value="2"/>
</dbReference>
<dbReference type="PANTHER" id="PTHR24028:SF287">
    <property type="entry name" value="CADHERIN-RELATED NEURONAL RECEPTOR VARIABLE 1-RELATED"/>
    <property type="match status" value="1"/>
</dbReference>
<dbReference type="GO" id="GO:0005886">
    <property type="term" value="C:plasma membrane"/>
    <property type="evidence" value="ECO:0007669"/>
    <property type="project" value="UniProtKB-SubCell"/>
</dbReference>
<evidence type="ECO:0000256" key="1">
    <source>
        <dbReference type="ARBA" id="ARBA00004251"/>
    </source>
</evidence>
<dbReference type="GeneTree" id="ENSGT00940000164173"/>
<dbReference type="CDD" id="cd11304">
    <property type="entry name" value="Cadherin_repeat"/>
    <property type="match status" value="2"/>
</dbReference>
<dbReference type="PRINTS" id="PR00205">
    <property type="entry name" value="CADHERIN"/>
</dbReference>
<reference evidence="14 15" key="1">
    <citation type="submission" date="2018-05" db="EMBL/GenBank/DDBJ databases">
        <authorList>
            <person name="Datahose"/>
        </authorList>
    </citation>
    <scope>NUCLEOTIDE SEQUENCE</scope>
</reference>
<evidence type="ECO:0000313" key="14">
    <source>
        <dbReference type="Ensembl" id="ENSACLP00000016669.2"/>
    </source>
</evidence>
<keyword evidence="4 12" id="KW-0732">Signal</keyword>
<evidence type="ECO:0000256" key="2">
    <source>
        <dbReference type="ARBA" id="ARBA00022475"/>
    </source>
</evidence>
<evidence type="ECO:0000256" key="10">
    <source>
        <dbReference type="ARBA" id="ARBA00023180"/>
    </source>
</evidence>
<dbReference type="Proteomes" id="UP000265100">
    <property type="component" value="Chromosome 2"/>
</dbReference>
<evidence type="ECO:0000256" key="3">
    <source>
        <dbReference type="ARBA" id="ARBA00022692"/>
    </source>
</evidence>